<dbReference type="GO" id="GO:0043107">
    <property type="term" value="P:type IV pilus-dependent motility"/>
    <property type="evidence" value="ECO:0007669"/>
    <property type="project" value="InterPro"/>
</dbReference>
<protein>
    <submittedName>
        <fullName evidence="2">Uncharacterized protein</fullName>
    </submittedName>
</protein>
<name>A0A0G1EV81_9BACT</name>
<gene>
    <name evidence="2" type="ORF">UV61_C0006G0142</name>
</gene>
<keyword evidence="1" id="KW-0472">Membrane</keyword>
<keyword evidence="1" id="KW-1133">Transmembrane helix</keyword>
<dbReference type="Gene3D" id="3.30.70.60">
    <property type="match status" value="1"/>
</dbReference>
<dbReference type="EMBL" id="LCFD01000006">
    <property type="protein sequence ID" value="KKS86941.1"/>
    <property type="molecule type" value="Genomic_DNA"/>
</dbReference>
<evidence type="ECO:0000313" key="2">
    <source>
        <dbReference type="EMBL" id="KKS86941.1"/>
    </source>
</evidence>
<dbReference type="InterPro" id="IPR014717">
    <property type="entry name" value="Transl_elong_EF1B/ribsomal_bS6"/>
</dbReference>
<dbReference type="AlphaFoldDB" id="A0A0G1EV81"/>
<sequence length="220" mass="24689">MSESLFQLNRYRNYYRRLKPIFSAPEVQAYTMVTLSLFAITFFGFFAIRPTLKTIATLQRQISDKAQVDQKLEAKINSLIQAQAEYEKIEVDLATIYNFMPEKPEFPSLVRKLQSLAIDNSATISSIQFSPIVLYNDIITPTGTSAADPVPVAIAQSAILLNFNLSFQSDYAHLVTLLDQLTKLERLVTISSAGFSGISSEVTTLTISVQSQAYYYPLNF</sequence>
<dbReference type="InterPro" id="IPR007445">
    <property type="entry name" value="PilO"/>
</dbReference>
<organism evidence="2 3">
    <name type="scientific">Candidatus Gottesmanbacteria bacterium GW2011_GWB1_43_11</name>
    <dbReference type="NCBI Taxonomy" id="1618446"/>
    <lineage>
        <taxon>Bacteria</taxon>
        <taxon>Candidatus Gottesmaniibacteriota</taxon>
    </lineage>
</organism>
<keyword evidence="1" id="KW-0812">Transmembrane</keyword>
<comment type="caution">
    <text evidence="2">The sequence shown here is derived from an EMBL/GenBank/DDBJ whole genome shotgun (WGS) entry which is preliminary data.</text>
</comment>
<dbReference type="Pfam" id="PF04350">
    <property type="entry name" value="PilO"/>
    <property type="match status" value="1"/>
</dbReference>
<evidence type="ECO:0000256" key="1">
    <source>
        <dbReference type="SAM" id="Phobius"/>
    </source>
</evidence>
<feature type="transmembrane region" description="Helical" evidence="1">
    <location>
        <begin position="27"/>
        <end position="48"/>
    </location>
</feature>
<evidence type="ECO:0000313" key="3">
    <source>
        <dbReference type="Proteomes" id="UP000034050"/>
    </source>
</evidence>
<dbReference type="GO" id="GO:0043683">
    <property type="term" value="P:type IV pilus assembly"/>
    <property type="evidence" value="ECO:0007669"/>
    <property type="project" value="InterPro"/>
</dbReference>
<dbReference type="STRING" id="1618446.UV61_C0006G0142"/>
<dbReference type="Proteomes" id="UP000034050">
    <property type="component" value="Unassembled WGS sequence"/>
</dbReference>
<accession>A0A0G1EV81</accession>
<reference evidence="2 3" key="1">
    <citation type="journal article" date="2015" name="Nature">
        <title>rRNA introns, odd ribosomes, and small enigmatic genomes across a large radiation of phyla.</title>
        <authorList>
            <person name="Brown C.T."/>
            <person name="Hug L.A."/>
            <person name="Thomas B.C."/>
            <person name="Sharon I."/>
            <person name="Castelle C.J."/>
            <person name="Singh A."/>
            <person name="Wilkins M.J."/>
            <person name="Williams K.H."/>
            <person name="Banfield J.F."/>
        </authorList>
    </citation>
    <scope>NUCLEOTIDE SEQUENCE [LARGE SCALE GENOMIC DNA]</scope>
</reference>
<proteinExistence type="predicted"/>